<sequence>MSDEYFSKNNAAFGTKAASGNRLSVSVPNVEKHSVCLRHDHGLGHGLADVIRTEDTFGQAYLGLADIMIRHL</sequence>
<gene>
    <name evidence="1" type="ORF">Gxy13693_076_007</name>
</gene>
<protein>
    <submittedName>
        <fullName evidence="1">Uncharacterized protein</fullName>
    </submittedName>
</protein>
<evidence type="ECO:0000313" key="1">
    <source>
        <dbReference type="EMBL" id="GAO00970.1"/>
    </source>
</evidence>
<dbReference type="EMBL" id="BANJ01000076">
    <property type="protein sequence ID" value="GAO00970.1"/>
    <property type="molecule type" value="Genomic_DNA"/>
</dbReference>
<dbReference type="AlphaFoldDB" id="A0A0D6QC18"/>
<evidence type="ECO:0000313" key="2">
    <source>
        <dbReference type="Proteomes" id="UP000032683"/>
    </source>
</evidence>
<proteinExistence type="predicted"/>
<name>A0A0D6QC18_KOMXY</name>
<organism evidence="1 2">
    <name type="scientific">Komagataeibacter xylinus NBRC 13693</name>
    <dbReference type="NCBI Taxonomy" id="1234668"/>
    <lineage>
        <taxon>Bacteria</taxon>
        <taxon>Pseudomonadati</taxon>
        <taxon>Pseudomonadota</taxon>
        <taxon>Alphaproteobacteria</taxon>
        <taxon>Acetobacterales</taxon>
        <taxon>Acetobacteraceae</taxon>
        <taxon>Komagataeibacter</taxon>
    </lineage>
</organism>
<accession>A0A0D6QC18</accession>
<reference evidence="1 2" key="1">
    <citation type="submission" date="2012-11" db="EMBL/GenBank/DDBJ databases">
        <title>Whole genome sequence of Gluconacetobacter xylinus NBRC 13693.</title>
        <authorList>
            <person name="Azuma Y."/>
            <person name="Higashiura N."/>
            <person name="Hirakawa H."/>
            <person name="Matsushita K."/>
        </authorList>
    </citation>
    <scope>NUCLEOTIDE SEQUENCE [LARGE SCALE GENOMIC DNA]</scope>
    <source>
        <strain evidence="1 2">NBRC 13693</strain>
    </source>
</reference>
<comment type="caution">
    <text evidence="1">The sequence shown here is derived from an EMBL/GenBank/DDBJ whole genome shotgun (WGS) entry which is preliminary data.</text>
</comment>
<dbReference type="Proteomes" id="UP000032683">
    <property type="component" value="Unassembled WGS sequence"/>
</dbReference>